<gene>
    <name evidence="2" type="ORF">LSAA_6187</name>
</gene>
<dbReference type="OrthoDB" id="2131567at2759"/>
<evidence type="ECO:0000313" key="2">
    <source>
        <dbReference type="EMBL" id="CAF2869180.1"/>
    </source>
</evidence>
<dbReference type="EMBL" id="HG994581">
    <property type="protein sequence ID" value="CAF2869180.1"/>
    <property type="molecule type" value="Genomic_DNA"/>
</dbReference>
<feature type="compositionally biased region" description="Polar residues" evidence="1">
    <location>
        <begin position="101"/>
        <end position="115"/>
    </location>
</feature>
<protein>
    <submittedName>
        <fullName evidence="2">(salmon louse) hypothetical protein</fullName>
    </submittedName>
</protein>
<sequence>MNHFYSSSHSSSLLELEIRGLYARNNTYFISIDTQINPYLDNSVHGLLKPNLYKNTGSRKSLFTNGGNKRLVEFDESGSARLASVERAPTLDDKQEDVPCQTVNSQVQPPLSPSVTNMRFRRGIPGKQILEWI</sequence>
<organism evidence="2 3">
    <name type="scientific">Lepeophtheirus salmonis</name>
    <name type="common">Salmon louse</name>
    <name type="synonym">Caligus salmonis</name>
    <dbReference type="NCBI Taxonomy" id="72036"/>
    <lineage>
        <taxon>Eukaryota</taxon>
        <taxon>Metazoa</taxon>
        <taxon>Ecdysozoa</taxon>
        <taxon>Arthropoda</taxon>
        <taxon>Crustacea</taxon>
        <taxon>Multicrustacea</taxon>
        <taxon>Hexanauplia</taxon>
        <taxon>Copepoda</taxon>
        <taxon>Siphonostomatoida</taxon>
        <taxon>Caligidae</taxon>
        <taxon>Lepeophtheirus</taxon>
    </lineage>
</organism>
<dbReference type="Proteomes" id="UP000675881">
    <property type="component" value="Chromosome 2"/>
</dbReference>
<accession>A0A7R8H5T3</accession>
<dbReference type="AlphaFoldDB" id="A0A7R8H5T3"/>
<feature type="region of interest" description="Disordered" evidence="1">
    <location>
        <begin position="86"/>
        <end position="115"/>
    </location>
</feature>
<evidence type="ECO:0000256" key="1">
    <source>
        <dbReference type="SAM" id="MobiDB-lite"/>
    </source>
</evidence>
<evidence type="ECO:0000313" key="3">
    <source>
        <dbReference type="Proteomes" id="UP000675881"/>
    </source>
</evidence>
<keyword evidence="3" id="KW-1185">Reference proteome</keyword>
<name>A0A7R8H5T3_LEPSM</name>
<proteinExistence type="predicted"/>
<reference evidence="2" key="1">
    <citation type="submission" date="2021-02" db="EMBL/GenBank/DDBJ databases">
        <authorList>
            <person name="Bekaert M."/>
        </authorList>
    </citation>
    <scope>NUCLEOTIDE SEQUENCE</scope>
    <source>
        <strain evidence="2">IoA-00</strain>
    </source>
</reference>